<dbReference type="GO" id="GO:0016791">
    <property type="term" value="F:phosphatase activity"/>
    <property type="evidence" value="ECO:0007669"/>
    <property type="project" value="TreeGrafter"/>
</dbReference>
<dbReference type="KEGG" id="pcl:Pcal_1889"/>
<dbReference type="NCBIfam" id="TIGR01484">
    <property type="entry name" value="HAD-SF-IIB"/>
    <property type="match status" value="1"/>
</dbReference>
<evidence type="ECO:0000313" key="1">
    <source>
        <dbReference type="EMBL" id="ABO09305.1"/>
    </source>
</evidence>
<sequence>MVSIALFTDLDGTLTPPERGRGELPREVDEALRELAKLIPVAVVTTKECSLATARVPYAAAYACINGAEVKAGGYVAVAEDLNPEALVHVAKAAERLDAYVEVKRTTFGSPAGLTIDWRGAGRQPAGLDAVVAEAERRGLTVLKYGGHPFVDIYATKRDKGDAVRLLRALLGVSHVVYMGDSENDIPAWKAADVKILVRHKYNAHLSVEGAIPIPQEELPNYLRQVANNIKTSL</sequence>
<keyword evidence="1" id="KW-0378">Hydrolase</keyword>
<dbReference type="PANTHER" id="PTHR10000">
    <property type="entry name" value="PHOSPHOSERINE PHOSPHATASE"/>
    <property type="match status" value="1"/>
</dbReference>
<evidence type="ECO:0000313" key="2">
    <source>
        <dbReference type="Proteomes" id="UP000001431"/>
    </source>
</evidence>
<dbReference type="EMBL" id="CP000561">
    <property type="protein sequence ID" value="ABO09305.1"/>
    <property type="molecule type" value="Genomic_DNA"/>
</dbReference>
<dbReference type="PANTHER" id="PTHR10000:SF8">
    <property type="entry name" value="HAD SUPERFAMILY HYDROLASE-LIKE, TYPE 3"/>
    <property type="match status" value="1"/>
</dbReference>
<dbReference type="InterPro" id="IPR006379">
    <property type="entry name" value="HAD-SF_hydro_IIB"/>
</dbReference>
<dbReference type="InterPro" id="IPR036412">
    <property type="entry name" value="HAD-like_sf"/>
</dbReference>
<dbReference type="eggNOG" id="arCOG01214">
    <property type="taxonomic scope" value="Archaea"/>
</dbReference>
<dbReference type="Proteomes" id="UP000001431">
    <property type="component" value="Chromosome"/>
</dbReference>
<accession>A3MXD8</accession>
<protein>
    <submittedName>
        <fullName evidence="1">HAD-superfamily hydrolase, subfamily IIB</fullName>
    </submittedName>
</protein>
<proteinExistence type="predicted"/>
<dbReference type="GO" id="GO:0005829">
    <property type="term" value="C:cytosol"/>
    <property type="evidence" value="ECO:0007669"/>
    <property type="project" value="TreeGrafter"/>
</dbReference>
<gene>
    <name evidence="1" type="ordered locus">Pcal_1889</name>
</gene>
<dbReference type="InterPro" id="IPR023214">
    <property type="entry name" value="HAD_sf"/>
</dbReference>
<dbReference type="HOGENOM" id="CLU_1173412_0_0_2"/>
<name>A3MXD8_PYRCJ</name>
<dbReference type="AlphaFoldDB" id="A3MXD8"/>
<dbReference type="SUPFAM" id="SSF56784">
    <property type="entry name" value="HAD-like"/>
    <property type="match status" value="1"/>
</dbReference>
<dbReference type="GO" id="GO:0000287">
    <property type="term" value="F:magnesium ion binding"/>
    <property type="evidence" value="ECO:0007669"/>
    <property type="project" value="TreeGrafter"/>
</dbReference>
<reference evidence="1" key="1">
    <citation type="submission" date="2007-02" db="EMBL/GenBank/DDBJ databases">
        <title>Complete sequence of Pyrobaculum calidifontis JCM 11548.</title>
        <authorList>
            <consortium name="US DOE Joint Genome Institute"/>
            <person name="Copeland A."/>
            <person name="Lucas S."/>
            <person name="Lapidus A."/>
            <person name="Barry K."/>
            <person name="Glavina del Rio T."/>
            <person name="Dalin E."/>
            <person name="Tice H."/>
            <person name="Pitluck S."/>
            <person name="Chain P."/>
            <person name="Malfatti S."/>
            <person name="Shin M."/>
            <person name="Vergez L."/>
            <person name="Schmutz J."/>
            <person name="Larimer F."/>
            <person name="Land M."/>
            <person name="Hauser L."/>
            <person name="Kyrpides N."/>
            <person name="Mikhailova N."/>
            <person name="Cozen A.E."/>
            <person name="Fitz-Gibbon S.T."/>
            <person name="House C.H."/>
            <person name="Saltikov C."/>
            <person name="Lowe T.M."/>
            <person name="Richardson P."/>
        </authorList>
    </citation>
    <scope>NUCLEOTIDE SEQUENCE [LARGE SCALE GENOMIC DNA]</scope>
    <source>
        <strain evidence="1">JCM 11548</strain>
    </source>
</reference>
<dbReference type="Gene3D" id="3.40.50.1000">
    <property type="entry name" value="HAD superfamily/HAD-like"/>
    <property type="match status" value="2"/>
</dbReference>
<keyword evidence="2" id="KW-1185">Reference proteome</keyword>
<dbReference type="STRING" id="410359.Pcal_1889"/>
<organism evidence="1 2">
    <name type="scientific">Pyrobaculum calidifontis (strain DSM 21063 / JCM 11548 / VA1)</name>
    <dbReference type="NCBI Taxonomy" id="410359"/>
    <lineage>
        <taxon>Archaea</taxon>
        <taxon>Thermoproteota</taxon>
        <taxon>Thermoprotei</taxon>
        <taxon>Thermoproteales</taxon>
        <taxon>Thermoproteaceae</taxon>
        <taxon>Pyrobaculum</taxon>
    </lineage>
</organism>